<gene>
    <name evidence="2" type="ORF">Nepgr_016433</name>
</gene>
<name>A0AAD3XRB0_NEPGR</name>
<feature type="transmembrane region" description="Helical" evidence="1">
    <location>
        <begin position="127"/>
        <end position="148"/>
    </location>
</feature>
<comment type="caution">
    <text evidence="2">The sequence shown here is derived from an EMBL/GenBank/DDBJ whole genome shotgun (WGS) entry which is preliminary data.</text>
</comment>
<accession>A0AAD3XRB0</accession>
<feature type="transmembrane region" description="Helical" evidence="1">
    <location>
        <begin position="41"/>
        <end position="59"/>
    </location>
</feature>
<organism evidence="2 3">
    <name type="scientific">Nepenthes gracilis</name>
    <name type="common">Slender pitcher plant</name>
    <dbReference type="NCBI Taxonomy" id="150966"/>
    <lineage>
        <taxon>Eukaryota</taxon>
        <taxon>Viridiplantae</taxon>
        <taxon>Streptophyta</taxon>
        <taxon>Embryophyta</taxon>
        <taxon>Tracheophyta</taxon>
        <taxon>Spermatophyta</taxon>
        <taxon>Magnoliopsida</taxon>
        <taxon>eudicotyledons</taxon>
        <taxon>Gunneridae</taxon>
        <taxon>Pentapetalae</taxon>
        <taxon>Caryophyllales</taxon>
        <taxon>Nepenthaceae</taxon>
        <taxon>Nepenthes</taxon>
    </lineage>
</organism>
<evidence type="ECO:0000313" key="2">
    <source>
        <dbReference type="EMBL" id="GMH14592.1"/>
    </source>
</evidence>
<proteinExistence type="predicted"/>
<dbReference type="Proteomes" id="UP001279734">
    <property type="component" value="Unassembled WGS sequence"/>
</dbReference>
<reference evidence="2" key="1">
    <citation type="submission" date="2023-05" db="EMBL/GenBank/DDBJ databases">
        <title>Nepenthes gracilis genome sequencing.</title>
        <authorList>
            <person name="Fukushima K."/>
        </authorList>
    </citation>
    <scope>NUCLEOTIDE SEQUENCE</scope>
    <source>
        <strain evidence="2">SING2019-196</strain>
    </source>
</reference>
<keyword evidence="1" id="KW-1133">Transmembrane helix</keyword>
<evidence type="ECO:0000256" key="1">
    <source>
        <dbReference type="SAM" id="Phobius"/>
    </source>
</evidence>
<sequence>MAGFEIQVFAGVFSLGETTSSQDWAVCSRAPSMFCPSAYKLISDWAIAVAGLGSMLVFCTFNCRSSRMVQMVLVIGIADLKPVVFPSVFLWEPRFGGFKSSSLTGVDFENDDEEICWWMVAISLGPAVYFGAAGMHFGLVCWHFAFRFPSLSSARSRMPPPCDDVDNAISVLCPF</sequence>
<dbReference type="EMBL" id="BSYO01000014">
    <property type="protein sequence ID" value="GMH14592.1"/>
    <property type="molecule type" value="Genomic_DNA"/>
</dbReference>
<evidence type="ECO:0000313" key="3">
    <source>
        <dbReference type="Proteomes" id="UP001279734"/>
    </source>
</evidence>
<feature type="transmembrane region" description="Helical" evidence="1">
    <location>
        <begin position="71"/>
        <end position="91"/>
    </location>
</feature>
<keyword evidence="1" id="KW-0812">Transmembrane</keyword>
<keyword evidence="3" id="KW-1185">Reference proteome</keyword>
<keyword evidence="1" id="KW-0472">Membrane</keyword>
<dbReference type="AlphaFoldDB" id="A0AAD3XRB0"/>
<protein>
    <submittedName>
        <fullName evidence="2">Uncharacterized protein</fullName>
    </submittedName>
</protein>